<dbReference type="EMBL" id="PJND01000007">
    <property type="protein sequence ID" value="PKW28940.1"/>
    <property type="molecule type" value="Genomic_DNA"/>
</dbReference>
<organism evidence="3 5">
    <name type="scientific">Flavobacterium lindanitolerans</name>
    <dbReference type="NCBI Taxonomy" id="428988"/>
    <lineage>
        <taxon>Bacteria</taxon>
        <taxon>Pseudomonadati</taxon>
        <taxon>Bacteroidota</taxon>
        <taxon>Flavobacteriia</taxon>
        <taxon>Flavobacteriales</taxon>
        <taxon>Flavobacteriaceae</taxon>
        <taxon>Flavobacterium</taxon>
    </lineage>
</organism>
<keyword evidence="4" id="KW-1185">Reference proteome</keyword>
<protein>
    <submittedName>
        <fullName evidence="3">EndoU nuclease-like protein</fullName>
    </submittedName>
</protein>
<reference evidence="3 5" key="2">
    <citation type="submission" date="2018-10" db="EMBL/GenBank/DDBJ databases">
        <title>Genomic Encyclopedia of Archaeal and Bacterial Type Strains, Phase II (KMG-II): from individual species to whole genera.</title>
        <authorList>
            <person name="Goeker M."/>
        </authorList>
    </citation>
    <scope>NUCLEOTIDE SEQUENCE [LARGE SCALE GENOMIC DNA]</scope>
    <source>
        <strain evidence="3 5">DSM 21886</strain>
    </source>
</reference>
<dbReference type="Proteomes" id="UP000275027">
    <property type="component" value="Unassembled WGS sequence"/>
</dbReference>
<dbReference type="RefSeq" id="WP_245867670.1">
    <property type="nucleotide sequence ID" value="NZ_PJND01000007.1"/>
</dbReference>
<gene>
    <name evidence="2" type="ORF">B0G92_0568</name>
    <name evidence="3" type="ORF">CLV50_0938</name>
</gene>
<dbReference type="Proteomes" id="UP000233767">
    <property type="component" value="Unassembled WGS sequence"/>
</dbReference>
<comment type="caution">
    <text evidence="3">The sequence shown here is derived from an EMBL/GenBank/DDBJ whole genome shotgun (WGS) entry which is preliminary data.</text>
</comment>
<keyword evidence="1" id="KW-1133">Transmembrane helix</keyword>
<dbReference type="EMBL" id="RCCB01000010">
    <property type="protein sequence ID" value="RLJ35557.1"/>
    <property type="molecule type" value="Genomic_DNA"/>
</dbReference>
<keyword evidence="1" id="KW-0812">Transmembrane</keyword>
<sequence length="881" mass="99725">MRATEYGLLHYGNYSFTDIKSNIYAFNNEISVVNDETNENESSAYTEIIYVEIEPNDGNPNEFKLAEDGEILDYREGNYILNSNVIPAMEVSDSATVFLQTLSIQARIYKFGEKYFALVTKNMAGAVAWETFLGGLEIVATQMKKKKREKITLLNDILREKQLSVVLFISKDGALLETAYQSIDNLYGNEIVLFIETNDSMNLFGSVIRIKTGANVTSSSGVPYKKLSKVVDYFNTNVSSSALQEIIKEHIADKSSGFFIVKRAFLGALNRVVRFSSDLTLEGIGKISDGIGELVGALKLNDSQWQYYDDNGLPLKNANLFLPGLGGIKYLQEANKKSRPEETNTKAINKITELENILKESKKTIGKADFFKKIINQLLYMLRKVKDFLGDPLGKALDFAETVFVLYNAYIVGIINSIVDAIKGIFDILSIICKALAALQKKGKNIAENLPSYLSLFFEIIENMVETLENLFSKENLKALIEFFTKSAAFILTLPTRAFAWLTENAAMPNLDKVAYYYGYIIGFIIQLILEILFTGGAKTAADAFKKLADSLINIFKTMEKFVFKFSDKVVIGFENLLAIFAYIREKSKNLGLLLEYLFKWLNELFAGVKSKVVLSNGLTYSLIDPITVFAQFFYNLVRKKWWAQLHEVGVAIAKNEEGLYTFIYKNEEIANGLSKSEVESYLKELFSKTKKSVDETTKYLNESVEKIKGRKAAFIKLANKFERGFFYHLDGEFNSSIYERILPSGFRYLDEVLVAQGGHRGSAILEGLIKLDEIIIPNNYRSISSIPNDIPFQAKIKIKYRDGYLLKELGSSMFPKNWDLIRIQQEIAYVYEKTVPKGIEKIIKKPNQQFNRFRGVSTQGFDIIIEVDDLGNIMNAYPKI</sequence>
<keyword evidence="1" id="KW-0472">Membrane</keyword>
<evidence type="ECO:0000256" key="1">
    <source>
        <dbReference type="SAM" id="Phobius"/>
    </source>
</evidence>
<name>A0A497V050_9FLAO</name>
<proteinExistence type="predicted"/>
<accession>A0A497V050</accession>
<evidence type="ECO:0000313" key="3">
    <source>
        <dbReference type="EMBL" id="RLJ35557.1"/>
    </source>
</evidence>
<dbReference type="AlphaFoldDB" id="A0A497V050"/>
<feature type="transmembrane region" description="Helical" evidence="1">
    <location>
        <begin position="517"/>
        <end position="541"/>
    </location>
</feature>
<reference evidence="2 4" key="1">
    <citation type="submission" date="2017-12" db="EMBL/GenBank/DDBJ databases">
        <title>Genomic Encyclopedia of Type Strains, Phase III (KMG-III): the genomes of soil and plant-associated and newly described type strains.</title>
        <authorList>
            <person name="Whitman W."/>
        </authorList>
    </citation>
    <scope>NUCLEOTIDE SEQUENCE [LARGE SCALE GENOMIC DNA]</scope>
    <source>
        <strain evidence="2 4">IP-10</strain>
    </source>
</reference>
<evidence type="ECO:0000313" key="2">
    <source>
        <dbReference type="EMBL" id="PKW28940.1"/>
    </source>
</evidence>
<evidence type="ECO:0000313" key="4">
    <source>
        <dbReference type="Proteomes" id="UP000233767"/>
    </source>
</evidence>
<evidence type="ECO:0000313" key="5">
    <source>
        <dbReference type="Proteomes" id="UP000275027"/>
    </source>
</evidence>